<dbReference type="AlphaFoldDB" id="A0A918Q4M2"/>
<protein>
    <recommendedName>
        <fullName evidence="3">DUF2071 domain-containing protein</fullName>
    </recommendedName>
</protein>
<accession>A0A918Q4M2</accession>
<comment type="caution">
    <text evidence="1">The sequence shown here is derived from an EMBL/GenBank/DDBJ whole genome shotgun (WGS) entry which is preliminary data.</text>
</comment>
<dbReference type="PANTHER" id="PTHR39186:SF1">
    <property type="entry name" value="DUF2071 DOMAIN-CONTAINING PROTEIN"/>
    <property type="match status" value="1"/>
</dbReference>
<dbReference type="InterPro" id="IPR023375">
    <property type="entry name" value="ADC_dom_sf"/>
</dbReference>
<evidence type="ECO:0000313" key="2">
    <source>
        <dbReference type="Proteomes" id="UP000619457"/>
    </source>
</evidence>
<gene>
    <name evidence="1" type="primary">yqjF</name>
    <name evidence="1" type="ORF">GCM10007049_26080</name>
</gene>
<dbReference type="EMBL" id="BMWX01000004">
    <property type="protein sequence ID" value="GGZ31637.1"/>
    <property type="molecule type" value="Genomic_DNA"/>
</dbReference>
<dbReference type="InterPro" id="IPR018644">
    <property type="entry name" value="DUF2071"/>
</dbReference>
<dbReference type="Pfam" id="PF09844">
    <property type="entry name" value="DUF2071"/>
    <property type="match status" value="1"/>
</dbReference>
<dbReference type="PANTHER" id="PTHR39186">
    <property type="entry name" value="DUF2071 FAMILY PROTEIN"/>
    <property type="match status" value="1"/>
</dbReference>
<keyword evidence="2" id="KW-1185">Reference proteome</keyword>
<reference evidence="1" key="1">
    <citation type="journal article" date="2014" name="Int. J. Syst. Evol. Microbiol.">
        <title>Complete genome sequence of Corynebacterium casei LMG S-19264T (=DSM 44701T), isolated from a smear-ripened cheese.</title>
        <authorList>
            <consortium name="US DOE Joint Genome Institute (JGI-PGF)"/>
            <person name="Walter F."/>
            <person name="Albersmeier A."/>
            <person name="Kalinowski J."/>
            <person name="Ruckert C."/>
        </authorList>
    </citation>
    <scope>NUCLEOTIDE SEQUENCE</scope>
    <source>
        <strain evidence="1">KCTC 12368</strain>
    </source>
</reference>
<name>A0A918Q4M2_9BACT</name>
<dbReference type="SUPFAM" id="SSF160104">
    <property type="entry name" value="Acetoacetate decarboxylase-like"/>
    <property type="match status" value="1"/>
</dbReference>
<dbReference type="Proteomes" id="UP000619457">
    <property type="component" value="Unassembled WGS sequence"/>
</dbReference>
<proteinExistence type="predicted"/>
<dbReference type="Gene3D" id="2.40.400.10">
    <property type="entry name" value="Acetoacetate decarboxylase-like"/>
    <property type="match status" value="1"/>
</dbReference>
<evidence type="ECO:0008006" key="3">
    <source>
        <dbReference type="Google" id="ProtNLM"/>
    </source>
</evidence>
<sequence>MSVKYKEIIGTIDHRSEANPAERWKYYQEWNRCVFLHWKVDADYLKGFLPDTLELDLIDGQAWISLVAFTMNNISFRNIPPFSMVSDFLEVNVRTYVKRNGEAGVYFLSMEAGKRVACYVAKAFSGLPYRFSLMKRGAGFFRSENLRMGDSLELKFSTGRGLGEKTAVERWLLERYHLFQDTKNGIQHFPIHHIEWPLRSISLQRVKVNYPTFRKLTDGDPVLAHYSPGVKVLAWPPRLAKQ</sequence>
<evidence type="ECO:0000313" key="1">
    <source>
        <dbReference type="EMBL" id="GGZ31637.1"/>
    </source>
</evidence>
<organism evidence="1 2">
    <name type="scientific">Echinicola pacifica</name>
    <dbReference type="NCBI Taxonomy" id="346377"/>
    <lineage>
        <taxon>Bacteria</taxon>
        <taxon>Pseudomonadati</taxon>
        <taxon>Bacteroidota</taxon>
        <taxon>Cytophagia</taxon>
        <taxon>Cytophagales</taxon>
        <taxon>Cyclobacteriaceae</taxon>
        <taxon>Echinicola</taxon>
    </lineage>
</organism>
<reference evidence="1" key="2">
    <citation type="submission" date="2020-09" db="EMBL/GenBank/DDBJ databases">
        <authorList>
            <person name="Sun Q."/>
            <person name="Kim S."/>
        </authorList>
    </citation>
    <scope>NUCLEOTIDE SEQUENCE</scope>
    <source>
        <strain evidence="1">KCTC 12368</strain>
    </source>
</reference>